<organism evidence="2 3">
    <name type="scientific">Penaeus vannamei</name>
    <name type="common">Whiteleg shrimp</name>
    <name type="synonym">Litopenaeus vannamei</name>
    <dbReference type="NCBI Taxonomy" id="6689"/>
    <lineage>
        <taxon>Eukaryota</taxon>
        <taxon>Metazoa</taxon>
        <taxon>Ecdysozoa</taxon>
        <taxon>Arthropoda</taxon>
        <taxon>Crustacea</taxon>
        <taxon>Multicrustacea</taxon>
        <taxon>Malacostraca</taxon>
        <taxon>Eumalacostraca</taxon>
        <taxon>Eucarida</taxon>
        <taxon>Decapoda</taxon>
        <taxon>Dendrobranchiata</taxon>
        <taxon>Penaeoidea</taxon>
        <taxon>Penaeidae</taxon>
        <taxon>Penaeus</taxon>
    </lineage>
</organism>
<sequence>MPHVQKGYFNGNSESALDLAKCFKYEPSVNLSLEDIFAPLVHPTHTKTGNTIRSHGLSVSQSWMQTSGSKSSSLSSCQSGKKCGKKRRKRSSTCNHIINSDSEGDPDLQTHRLRKAIVKFTMNPKDFDYFTHVVYSDEDKCHQHERVHVSFAPGSKVCCHENILCLTLVELLQCIISIQSQLAMHETELKHLSSPLLATQDILQFSLDTFSSMVAEFKHLEQKGNDTADIRQLLSGMLRLVFSSMQRFLKSNDNVPNTGLNHNKNEVISQDNADAETISDKTDEKEERLEEENEDTKDIKEVVYTDSGSEVSKVEDTELEDQKATSPIPNEFVEDHADLENFKNIDSQTLALKYAGLGELWNAVTEVLHTSSEFQAYLAASGIRSLVAPLLVNITQDLARASSGALGLSSVVLEQLSVTFSLMHSLLTFVIVTYPYAGLHVDTLLNELRSPLLRYSPRTCGDVKHLVSVMLQCCVLSSSTNITYSLPHTTQALEMLDEEPGTVGGEGEQHPGETDGYEADTEQLANNTYPSSARSWQQDDNLECPELVLLALDLIINHHEKFLETREEAQEEVGTGPEIHDQQEKHMPESPVKKRGQNRRRWSRRRRLKDGSKSPSKGSGARSASGDKSTSSASSVYHSMTSDDDTGSDTGNSDGTEWANEPKPEILESEKVQVKPGLSANVSVENDSCVENACSTNSFENVSSQSANDYKARAQGTMLQSTSQDESLSKGMSWSSGEATSPQHTVHTGPSSTYSSCCESEMTHSASLTQCVHALLLLCRSSANVCRRLHALGFLTSLLNGFTDLICANSDKEASGACVARVRGVRAARSTRLRRYRENPHNF</sequence>
<name>A0A423TTH6_PENVA</name>
<feature type="compositionally biased region" description="Basic residues" evidence="1">
    <location>
        <begin position="593"/>
        <end position="608"/>
    </location>
</feature>
<feature type="compositionally biased region" description="Low complexity" evidence="1">
    <location>
        <begin position="67"/>
        <end position="81"/>
    </location>
</feature>
<keyword evidence="3" id="KW-1185">Reference proteome</keyword>
<reference evidence="2 3" key="1">
    <citation type="submission" date="2018-04" db="EMBL/GenBank/DDBJ databases">
        <authorList>
            <person name="Zhang X."/>
            <person name="Yuan J."/>
            <person name="Li F."/>
            <person name="Xiang J."/>
        </authorList>
    </citation>
    <scope>NUCLEOTIDE SEQUENCE [LARGE SCALE GENOMIC DNA]</scope>
    <source>
        <tissue evidence="2">Muscle</tissue>
    </source>
</reference>
<dbReference type="EMBL" id="QCYY01001197">
    <property type="protein sequence ID" value="ROT79730.1"/>
    <property type="molecule type" value="Genomic_DNA"/>
</dbReference>
<gene>
    <name evidence="2" type="ORF">C7M84_001547</name>
</gene>
<feature type="region of interest" description="Disordered" evidence="1">
    <location>
        <begin position="65"/>
        <end position="88"/>
    </location>
</feature>
<feature type="region of interest" description="Disordered" evidence="1">
    <location>
        <begin position="710"/>
        <end position="749"/>
    </location>
</feature>
<feature type="compositionally biased region" description="Basic and acidic residues" evidence="1">
    <location>
        <begin position="660"/>
        <end position="673"/>
    </location>
</feature>
<dbReference type="OrthoDB" id="7672046at2759"/>
<evidence type="ECO:0000313" key="3">
    <source>
        <dbReference type="Proteomes" id="UP000283509"/>
    </source>
</evidence>
<feature type="compositionally biased region" description="Low complexity" evidence="1">
    <location>
        <begin position="613"/>
        <end position="635"/>
    </location>
</feature>
<feature type="region of interest" description="Disordered" evidence="1">
    <location>
        <begin position="566"/>
        <end position="674"/>
    </location>
</feature>
<feature type="region of interest" description="Disordered" evidence="1">
    <location>
        <begin position="269"/>
        <end position="295"/>
    </location>
</feature>
<reference evidence="2 3" key="2">
    <citation type="submission" date="2019-01" db="EMBL/GenBank/DDBJ databases">
        <title>The decoding of complex shrimp genome reveals the adaptation for benthos swimmer, frequently molting mechanism and breeding impact on genome.</title>
        <authorList>
            <person name="Sun Y."/>
            <person name="Gao Y."/>
            <person name="Yu Y."/>
        </authorList>
    </citation>
    <scope>NUCLEOTIDE SEQUENCE [LARGE SCALE GENOMIC DNA]</scope>
    <source>
        <tissue evidence="2">Muscle</tissue>
    </source>
</reference>
<dbReference type="AlphaFoldDB" id="A0A423TTH6"/>
<protein>
    <submittedName>
        <fullName evidence="2">Uncharacterized protein</fullName>
    </submittedName>
</protein>
<evidence type="ECO:0000256" key="1">
    <source>
        <dbReference type="SAM" id="MobiDB-lite"/>
    </source>
</evidence>
<feature type="compositionally biased region" description="Basic and acidic residues" evidence="1">
    <location>
        <begin position="278"/>
        <end position="288"/>
    </location>
</feature>
<evidence type="ECO:0000313" key="2">
    <source>
        <dbReference type="EMBL" id="ROT79730.1"/>
    </source>
</evidence>
<accession>A0A423TTH6</accession>
<proteinExistence type="predicted"/>
<feature type="compositionally biased region" description="Polar residues" evidence="1">
    <location>
        <begin position="717"/>
        <end position="749"/>
    </location>
</feature>
<feature type="compositionally biased region" description="Basic and acidic residues" evidence="1">
    <location>
        <begin position="578"/>
        <end position="592"/>
    </location>
</feature>
<comment type="caution">
    <text evidence="2">The sequence shown here is derived from an EMBL/GenBank/DDBJ whole genome shotgun (WGS) entry which is preliminary data.</text>
</comment>
<dbReference type="Proteomes" id="UP000283509">
    <property type="component" value="Unassembled WGS sequence"/>
</dbReference>